<evidence type="ECO:0000313" key="15">
    <source>
        <dbReference type="Proteomes" id="UP000032487"/>
    </source>
</evidence>
<feature type="region of interest" description="Disordered" evidence="12">
    <location>
        <begin position="115"/>
        <end position="139"/>
    </location>
</feature>
<proteinExistence type="predicted"/>
<feature type="compositionally biased region" description="Polar residues" evidence="12">
    <location>
        <begin position="123"/>
        <end position="139"/>
    </location>
</feature>
<dbReference type="Pfam" id="PF00593">
    <property type="entry name" value="TonB_dep_Rec_b-barrel"/>
    <property type="match status" value="1"/>
</dbReference>
<keyword evidence="2" id="KW-0813">Transport</keyword>
<evidence type="ECO:0000256" key="5">
    <source>
        <dbReference type="ARBA" id="ARBA00022692"/>
    </source>
</evidence>
<evidence type="ECO:0000256" key="11">
    <source>
        <dbReference type="ARBA" id="ARBA00023237"/>
    </source>
</evidence>
<evidence type="ECO:0000256" key="12">
    <source>
        <dbReference type="SAM" id="MobiDB-lite"/>
    </source>
</evidence>
<evidence type="ECO:0000256" key="3">
    <source>
        <dbReference type="ARBA" id="ARBA00022452"/>
    </source>
</evidence>
<keyword evidence="4" id="KW-0410">Iron transport</keyword>
<dbReference type="PANTHER" id="PTHR32552">
    <property type="entry name" value="FERRICHROME IRON RECEPTOR-RELATED"/>
    <property type="match status" value="1"/>
</dbReference>
<dbReference type="GO" id="GO:0015344">
    <property type="term" value="F:siderophore uptake transmembrane transporter activity"/>
    <property type="evidence" value="ECO:0007669"/>
    <property type="project" value="TreeGrafter"/>
</dbReference>
<evidence type="ECO:0000256" key="8">
    <source>
        <dbReference type="ARBA" id="ARBA00023065"/>
    </source>
</evidence>
<gene>
    <name evidence="14" type="ORF">UF78_16110</name>
</gene>
<evidence type="ECO:0000256" key="1">
    <source>
        <dbReference type="ARBA" id="ARBA00004571"/>
    </source>
</evidence>
<keyword evidence="5" id="KW-0812">Transmembrane</keyword>
<dbReference type="InterPro" id="IPR039426">
    <property type="entry name" value="TonB-dep_rcpt-like"/>
</dbReference>
<evidence type="ECO:0000256" key="6">
    <source>
        <dbReference type="ARBA" id="ARBA00022729"/>
    </source>
</evidence>
<dbReference type="InterPro" id="IPR000531">
    <property type="entry name" value="Beta-barrel_TonB"/>
</dbReference>
<organism evidence="14 15">
    <name type="scientific">Stutzerimonas stutzeri</name>
    <name type="common">Pseudomonas stutzeri</name>
    <dbReference type="NCBI Taxonomy" id="316"/>
    <lineage>
        <taxon>Bacteria</taxon>
        <taxon>Pseudomonadati</taxon>
        <taxon>Pseudomonadota</taxon>
        <taxon>Gammaproteobacteria</taxon>
        <taxon>Pseudomonadales</taxon>
        <taxon>Pseudomonadaceae</taxon>
        <taxon>Stutzerimonas</taxon>
    </lineage>
</organism>
<keyword evidence="3" id="KW-1134">Transmembrane beta strand</keyword>
<dbReference type="PATRIC" id="fig|316.101.peg.3993"/>
<dbReference type="AlphaFoldDB" id="A0A0D9AIL0"/>
<evidence type="ECO:0000256" key="4">
    <source>
        <dbReference type="ARBA" id="ARBA00022496"/>
    </source>
</evidence>
<evidence type="ECO:0000256" key="10">
    <source>
        <dbReference type="ARBA" id="ARBA00023136"/>
    </source>
</evidence>
<evidence type="ECO:0000259" key="13">
    <source>
        <dbReference type="Pfam" id="PF00593"/>
    </source>
</evidence>
<evidence type="ECO:0000256" key="2">
    <source>
        <dbReference type="ARBA" id="ARBA00022448"/>
    </source>
</evidence>
<protein>
    <recommendedName>
        <fullName evidence="13">TonB-dependent receptor-like beta-barrel domain-containing protein</fullName>
    </recommendedName>
</protein>
<comment type="caution">
    <text evidence="14">The sequence shown here is derived from an EMBL/GenBank/DDBJ whole genome shotgun (WGS) entry which is preliminary data.</text>
</comment>
<keyword evidence="9" id="KW-0798">TonB box</keyword>
<dbReference type="Proteomes" id="UP000032487">
    <property type="component" value="Unassembled WGS sequence"/>
</dbReference>
<keyword evidence="10" id="KW-0472">Membrane</keyword>
<dbReference type="GO" id="GO:0009279">
    <property type="term" value="C:cell outer membrane"/>
    <property type="evidence" value="ECO:0007669"/>
    <property type="project" value="UniProtKB-SubCell"/>
</dbReference>
<name>A0A0D9AIL0_STUST</name>
<keyword evidence="7" id="KW-0408">Iron</keyword>
<feature type="domain" description="TonB-dependent receptor-like beta-barrel" evidence="13">
    <location>
        <begin position="20"/>
        <end position="121"/>
    </location>
</feature>
<dbReference type="PANTHER" id="PTHR32552:SF68">
    <property type="entry name" value="FERRICHROME OUTER MEMBRANE TRANSPORTER_PHAGE RECEPTOR"/>
    <property type="match status" value="1"/>
</dbReference>
<keyword evidence="11" id="KW-0998">Cell outer membrane</keyword>
<dbReference type="InterPro" id="IPR036942">
    <property type="entry name" value="Beta-barrel_TonB_sf"/>
</dbReference>
<dbReference type="SUPFAM" id="SSF56935">
    <property type="entry name" value="Porins"/>
    <property type="match status" value="1"/>
</dbReference>
<accession>A0A0D9AIL0</accession>
<reference evidence="14 15" key="1">
    <citation type="submission" date="2015-02" db="EMBL/GenBank/DDBJ databases">
        <title>Draft genome sequence of Pseudomonas stutzeri NT0128 isolated from wheat (Triticum turgidum) rhizosphere.</title>
        <authorList>
            <person name="Tovi N."/>
            <person name="Frenk S."/>
            <person name="Hadar Y."/>
            <person name="Minz D."/>
        </authorList>
    </citation>
    <scope>NUCLEOTIDE SEQUENCE [LARGE SCALE GENOMIC DNA]</scope>
    <source>
        <strain evidence="14 15">NT0128</strain>
    </source>
</reference>
<comment type="subcellular location">
    <subcellularLocation>
        <location evidence="1">Cell outer membrane</location>
        <topology evidence="1">Multi-pass membrane protein</topology>
    </subcellularLocation>
</comment>
<dbReference type="Gene3D" id="2.40.170.20">
    <property type="entry name" value="TonB-dependent receptor, beta-barrel domain"/>
    <property type="match status" value="1"/>
</dbReference>
<keyword evidence="8" id="KW-0406">Ion transport</keyword>
<dbReference type="EMBL" id="JYHV01000029">
    <property type="protein sequence ID" value="KJH80587.1"/>
    <property type="molecule type" value="Genomic_DNA"/>
</dbReference>
<sequence length="139" mass="15827">MWSAYRFTALQPVPFQANRKTGDGLNTQETLGFYVQDMIELSPHWKALLSVRYDEFDQTFRDDFNGKAELERTDYTLSPRAGLVWQPDDVQSYYLSVSRSYQPSGEMFQVSASNVEFDPEKPPTTSSAPTGTCCRSSSR</sequence>
<evidence type="ECO:0000256" key="9">
    <source>
        <dbReference type="ARBA" id="ARBA00023077"/>
    </source>
</evidence>
<evidence type="ECO:0000313" key="14">
    <source>
        <dbReference type="EMBL" id="KJH80587.1"/>
    </source>
</evidence>
<evidence type="ECO:0000256" key="7">
    <source>
        <dbReference type="ARBA" id="ARBA00023004"/>
    </source>
</evidence>
<keyword evidence="6" id="KW-0732">Signal</keyword>